<dbReference type="Pfam" id="PF00234">
    <property type="entry name" value="Tryp_alpha_amyl"/>
    <property type="match status" value="1"/>
</dbReference>
<dbReference type="SMART" id="SM00332">
    <property type="entry name" value="PP2Cc"/>
    <property type="match status" value="1"/>
</dbReference>
<dbReference type="EMBL" id="PNBA02000007">
    <property type="protein sequence ID" value="KAG6419493.1"/>
    <property type="molecule type" value="Genomic_DNA"/>
</dbReference>
<keyword evidence="8" id="KW-0378">Hydrolase</keyword>
<dbReference type="Pfam" id="PF00481">
    <property type="entry name" value="PP2C"/>
    <property type="match status" value="1"/>
</dbReference>
<evidence type="ECO:0000256" key="2">
    <source>
        <dbReference type="ARBA" id="ARBA00001946"/>
    </source>
</evidence>
<keyword evidence="6" id="KW-0813">Transport</keyword>
<evidence type="ECO:0000259" key="16">
    <source>
        <dbReference type="PROSITE" id="PS51746"/>
    </source>
</evidence>
<comment type="cofactor">
    <cofactor evidence="2">
        <name>Mg(2+)</name>
        <dbReference type="ChEBI" id="CHEBI:18420"/>
    </cofactor>
</comment>
<evidence type="ECO:0000256" key="1">
    <source>
        <dbReference type="ARBA" id="ARBA00001936"/>
    </source>
</evidence>
<dbReference type="AlphaFoldDB" id="A0A8X8XX08"/>
<evidence type="ECO:0000256" key="3">
    <source>
        <dbReference type="ARBA" id="ARBA00006702"/>
    </source>
</evidence>
<evidence type="ECO:0000256" key="7">
    <source>
        <dbReference type="ARBA" id="ARBA00022723"/>
    </source>
</evidence>
<dbReference type="InterPro" id="IPR001932">
    <property type="entry name" value="PPM-type_phosphatase-like_dom"/>
</dbReference>
<dbReference type="Gene3D" id="3.60.40.10">
    <property type="entry name" value="PPM-type phosphatase domain"/>
    <property type="match status" value="1"/>
</dbReference>
<comment type="catalytic activity">
    <reaction evidence="13">
        <text>O-phospho-L-seryl-[protein] + H2O = L-seryl-[protein] + phosphate</text>
        <dbReference type="Rhea" id="RHEA:20629"/>
        <dbReference type="Rhea" id="RHEA-COMP:9863"/>
        <dbReference type="Rhea" id="RHEA-COMP:11604"/>
        <dbReference type="ChEBI" id="CHEBI:15377"/>
        <dbReference type="ChEBI" id="CHEBI:29999"/>
        <dbReference type="ChEBI" id="CHEBI:43474"/>
        <dbReference type="ChEBI" id="CHEBI:83421"/>
        <dbReference type="EC" id="3.1.3.16"/>
    </reaction>
</comment>
<evidence type="ECO:0000256" key="8">
    <source>
        <dbReference type="ARBA" id="ARBA00022801"/>
    </source>
</evidence>
<evidence type="ECO:0000256" key="4">
    <source>
        <dbReference type="ARBA" id="ARBA00009748"/>
    </source>
</evidence>
<protein>
    <recommendedName>
        <fullName evidence="5">protein-serine/threonine phosphatase</fullName>
        <ecNumber evidence="5">3.1.3.16</ecNumber>
    </recommendedName>
</protein>
<keyword evidence="11" id="KW-0446">Lipid-binding</keyword>
<evidence type="ECO:0000256" key="6">
    <source>
        <dbReference type="ARBA" id="ARBA00022448"/>
    </source>
</evidence>
<keyword evidence="9" id="KW-0460">Magnesium</keyword>
<keyword evidence="15" id="KW-0732">Signal</keyword>
<evidence type="ECO:0000313" key="18">
    <source>
        <dbReference type="Proteomes" id="UP000298416"/>
    </source>
</evidence>
<evidence type="ECO:0000313" key="17">
    <source>
        <dbReference type="EMBL" id="KAG6419493.1"/>
    </source>
</evidence>
<dbReference type="GO" id="GO:0006869">
    <property type="term" value="P:lipid transport"/>
    <property type="evidence" value="ECO:0007669"/>
    <property type="project" value="InterPro"/>
</dbReference>
<keyword evidence="18" id="KW-1185">Reference proteome</keyword>
<dbReference type="InterPro" id="IPR036312">
    <property type="entry name" value="Bifun_inhib/LTP/seed_sf"/>
</dbReference>
<dbReference type="PANTHER" id="PTHR47992">
    <property type="entry name" value="PROTEIN PHOSPHATASE"/>
    <property type="match status" value="1"/>
</dbReference>
<dbReference type="GO" id="GO:0008289">
    <property type="term" value="F:lipid binding"/>
    <property type="evidence" value="ECO:0007669"/>
    <property type="project" value="UniProtKB-KW"/>
</dbReference>
<dbReference type="SUPFAM" id="SSF47699">
    <property type="entry name" value="Bifunctional inhibitor/lipid-transfer protein/seed storage 2S albumin"/>
    <property type="match status" value="1"/>
</dbReference>
<keyword evidence="12" id="KW-0464">Manganese</keyword>
<keyword evidence="10" id="KW-0904">Protein phosphatase</keyword>
<organism evidence="17">
    <name type="scientific">Salvia splendens</name>
    <name type="common">Scarlet sage</name>
    <dbReference type="NCBI Taxonomy" id="180675"/>
    <lineage>
        <taxon>Eukaryota</taxon>
        <taxon>Viridiplantae</taxon>
        <taxon>Streptophyta</taxon>
        <taxon>Embryophyta</taxon>
        <taxon>Tracheophyta</taxon>
        <taxon>Spermatophyta</taxon>
        <taxon>Magnoliopsida</taxon>
        <taxon>eudicotyledons</taxon>
        <taxon>Gunneridae</taxon>
        <taxon>Pentapetalae</taxon>
        <taxon>asterids</taxon>
        <taxon>lamiids</taxon>
        <taxon>Lamiales</taxon>
        <taxon>Lamiaceae</taxon>
        <taxon>Nepetoideae</taxon>
        <taxon>Mentheae</taxon>
        <taxon>Salviinae</taxon>
        <taxon>Salvia</taxon>
        <taxon>Salvia subgen. Calosphace</taxon>
        <taxon>core Calosphace</taxon>
    </lineage>
</organism>
<proteinExistence type="inferred from homology"/>
<reference evidence="17" key="1">
    <citation type="submission" date="2018-01" db="EMBL/GenBank/DDBJ databases">
        <authorList>
            <person name="Mao J.F."/>
        </authorList>
    </citation>
    <scope>NUCLEOTIDE SEQUENCE</scope>
    <source>
        <strain evidence="17">Huo1</strain>
        <tissue evidence="17">Leaf</tissue>
    </source>
</reference>
<dbReference type="InterPro" id="IPR015655">
    <property type="entry name" value="PP2C"/>
</dbReference>
<dbReference type="GO" id="GO:0046872">
    <property type="term" value="F:metal ion binding"/>
    <property type="evidence" value="ECO:0007669"/>
    <property type="project" value="UniProtKB-KW"/>
</dbReference>
<dbReference type="SUPFAM" id="SSF81606">
    <property type="entry name" value="PP2C-like"/>
    <property type="match status" value="1"/>
</dbReference>
<dbReference type="InterPro" id="IPR000528">
    <property type="entry name" value="Plant_nsLTP"/>
</dbReference>
<dbReference type="FunFam" id="3.60.40.10:FF:000010">
    <property type="entry name" value="Probable protein phosphatase 2C 39"/>
    <property type="match status" value="1"/>
</dbReference>
<dbReference type="Proteomes" id="UP000298416">
    <property type="component" value="Unassembled WGS sequence"/>
</dbReference>
<name>A0A8X8XX08_SALSN</name>
<evidence type="ECO:0000256" key="10">
    <source>
        <dbReference type="ARBA" id="ARBA00022912"/>
    </source>
</evidence>
<dbReference type="CDD" id="cd01960">
    <property type="entry name" value="nsLTP1"/>
    <property type="match status" value="1"/>
</dbReference>
<evidence type="ECO:0000256" key="9">
    <source>
        <dbReference type="ARBA" id="ARBA00022842"/>
    </source>
</evidence>
<evidence type="ECO:0000256" key="5">
    <source>
        <dbReference type="ARBA" id="ARBA00013081"/>
    </source>
</evidence>
<dbReference type="PROSITE" id="PS51746">
    <property type="entry name" value="PPM_2"/>
    <property type="match status" value="1"/>
</dbReference>
<keyword evidence="7" id="KW-0479">Metal-binding</keyword>
<comment type="catalytic activity">
    <reaction evidence="14">
        <text>O-phospho-L-threonyl-[protein] + H2O = L-threonyl-[protein] + phosphate</text>
        <dbReference type="Rhea" id="RHEA:47004"/>
        <dbReference type="Rhea" id="RHEA-COMP:11060"/>
        <dbReference type="Rhea" id="RHEA-COMP:11605"/>
        <dbReference type="ChEBI" id="CHEBI:15377"/>
        <dbReference type="ChEBI" id="CHEBI:30013"/>
        <dbReference type="ChEBI" id="CHEBI:43474"/>
        <dbReference type="ChEBI" id="CHEBI:61977"/>
        <dbReference type="EC" id="3.1.3.16"/>
    </reaction>
</comment>
<evidence type="ECO:0000256" key="15">
    <source>
        <dbReference type="SAM" id="SignalP"/>
    </source>
</evidence>
<evidence type="ECO:0000256" key="11">
    <source>
        <dbReference type="ARBA" id="ARBA00023121"/>
    </source>
</evidence>
<dbReference type="Gene3D" id="1.10.110.10">
    <property type="entry name" value="Plant lipid-transfer and hydrophobic proteins"/>
    <property type="match status" value="1"/>
</dbReference>
<reference evidence="17" key="2">
    <citation type="submission" date="2020-08" db="EMBL/GenBank/DDBJ databases">
        <title>Plant Genome Project.</title>
        <authorList>
            <person name="Zhang R.-G."/>
        </authorList>
    </citation>
    <scope>NUCLEOTIDE SEQUENCE</scope>
    <source>
        <strain evidence="17">Huo1</strain>
        <tissue evidence="17">Leaf</tissue>
    </source>
</reference>
<feature type="signal peptide" evidence="15">
    <location>
        <begin position="1"/>
        <end position="20"/>
    </location>
</feature>
<comment type="caution">
    <text evidence="17">The sequence shown here is derived from an EMBL/GenBank/DDBJ whole genome shotgun (WGS) entry which is preliminary data.</text>
</comment>
<comment type="similarity">
    <text evidence="4">Belongs to the plant LTP family.</text>
</comment>
<dbReference type="InterPro" id="IPR036457">
    <property type="entry name" value="PPM-type-like_dom_sf"/>
</dbReference>
<evidence type="ECO:0000256" key="13">
    <source>
        <dbReference type="ARBA" id="ARBA00047761"/>
    </source>
</evidence>
<comment type="similarity">
    <text evidence="3">Belongs to the PP2C family.</text>
</comment>
<dbReference type="EC" id="3.1.3.16" evidence="5"/>
<evidence type="ECO:0000256" key="12">
    <source>
        <dbReference type="ARBA" id="ARBA00023211"/>
    </source>
</evidence>
<gene>
    <name evidence="17" type="ORF">SASPL_121715</name>
</gene>
<comment type="cofactor">
    <cofactor evidence="1">
        <name>Mn(2+)</name>
        <dbReference type="ChEBI" id="CHEBI:29035"/>
    </cofactor>
</comment>
<sequence length="404" mass="44405">MNHLILLFTLAFAFSRPITAWPCKGCKDVFDDFSQCADYIQGKGIDPTPTCCHSVTNLNSIAKQETGGSIRICKCIEHFATYKASNPFNESRIRELPLKCNTHLSFPISERMNCNSGSSKVQLLVQCFRSVLRLSSASLYISLLEKACFSSPLTPDAKKGGGKFSRQVTHGSYLMKGKSNRPMEDYLVSELRMIDEDALGLFAIYDGHMGLAVANYLQLNLFDNILKQGDFWTDIKIAIKSAYQKTDKEILDKSHELGKGGSTAVNAILINGQKLVVANVGDSRAVISKKGVAKQLSVDHDPSREKKLIESKGGFVSKIPGDVPRVDGQLAVARAFGDKSLKKHVTSEPDIAVQTIDDDVMSNQDAVNSIKAIKDPHAAAKRLVDEALSRKSRDDISCVVVRFR</sequence>
<feature type="domain" description="PPM-type phosphatase" evidence="16">
    <location>
        <begin position="169"/>
        <end position="403"/>
    </location>
</feature>
<dbReference type="GO" id="GO:0004722">
    <property type="term" value="F:protein serine/threonine phosphatase activity"/>
    <property type="evidence" value="ECO:0007669"/>
    <property type="project" value="UniProtKB-EC"/>
</dbReference>
<evidence type="ECO:0000256" key="14">
    <source>
        <dbReference type="ARBA" id="ARBA00048336"/>
    </source>
</evidence>
<dbReference type="InterPro" id="IPR016140">
    <property type="entry name" value="Bifunc_inhib/LTP/seed_store"/>
</dbReference>
<feature type="chain" id="PRO_5036478695" description="protein-serine/threonine phosphatase" evidence="15">
    <location>
        <begin position="21"/>
        <end position="404"/>
    </location>
</feature>
<accession>A0A8X8XX08</accession>
<dbReference type="CDD" id="cd00143">
    <property type="entry name" value="PP2Cc"/>
    <property type="match status" value="1"/>
</dbReference>
<dbReference type="PRINTS" id="PR00382">
    <property type="entry name" value="LIPIDTRNSFER"/>
</dbReference>